<gene>
    <name evidence="4" type="ORF">DCAR_0832440</name>
</gene>
<evidence type="ECO:0000313" key="5">
    <source>
        <dbReference type="Proteomes" id="UP000077755"/>
    </source>
</evidence>
<dbReference type="InterPro" id="IPR045871">
    <property type="entry name" value="AHP1-5/YPD1"/>
</dbReference>
<name>A0A175YP05_DAUCS</name>
<comment type="function">
    <text evidence="3">Functions as a two-component phosphorelay mediators between cytokinin sensor histidine kinases and response regulators (B-type ARRs). Plays an important role in propagating cytokinin signal transduction.</text>
</comment>
<dbReference type="GO" id="GO:0000160">
    <property type="term" value="P:phosphorelay signal transduction system"/>
    <property type="evidence" value="ECO:0007669"/>
    <property type="project" value="UniProtKB-UniRule"/>
</dbReference>
<accession>A0A175YP05</accession>
<dbReference type="GO" id="GO:0009927">
    <property type="term" value="F:histidine phosphotransfer kinase activity"/>
    <property type="evidence" value="ECO:0007669"/>
    <property type="project" value="UniProtKB-UniRule"/>
</dbReference>
<dbReference type="GO" id="GO:0043424">
    <property type="term" value="F:protein histidine kinase binding"/>
    <property type="evidence" value="ECO:0007669"/>
    <property type="project" value="UniProtKB-UniRule"/>
</dbReference>
<keyword evidence="5" id="KW-1185">Reference proteome</keyword>
<dbReference type="Pfam" id="PF01627">
    <property type="entry name" value="Hpt"/>
    <property type="match status" value="1"/>
</dbReference>
<dbReference type="PANTHER" id="PTHR28242">
    <property type="entry name" value="PHOSPHORELAY INTERMEDIATE PROTEIN YPD1"/>
    <property type="match status" value="1"/>
</dbReference>
<dbReference type="PANTHER" id="PTHR28242:SF5">
    <property type="entry name" value="HISTIDINE-CONTAINING PHOSPHOTRANSFER PROTEIN 1"/>
    <property type="match status" value="1"/>
</dbReference>
<dbReference type="GO" id="GO:0005634">
    <property type="term" value="C:nucleus"/>
    <property type="evidence" value="ECO:0007669"/>
    <property type="project" value="UniProtKB-SubCell"/>
</dbReference>
<dbReference type="EMBL" id="CP093350">
    <property type="protein sequence ID" value="WOH12931.1"/>
    <property type="molecule type" value="Genomic_DNA"/>
</dbReference>
<organism evidence="4 5">
    <name type="scientific">Daucus carota subsp. sativus</name>
    <name type="common">Carrot</name>
    <dbReference type="NCBI Taxonomy" id="79200"/>
    <lineage>
        <taxon>Eukaryota</taxon>
        <taxon>Viridiplantae</taxon>
        <taxon>Streptophyta</taxon>
        <taxon>Embryophyta</taxon>
        <taxon>Tracheophyta</taxon>
        <taxon>Spermatophyta</taxon>
        <taxon>Magnoliopsida</taxon>
        <taxon>eudicotyledons</taxon>
        <taxon>Gunneridae</taxon>
        <taxon>Pentapetalae</taxon>
        <taxon>asterids</taxon>
        <taxon>campanulids</taxon>
        <taxon>Apiales</taxon>
        <taxon>Apiaceae</taxon>
        <taxon>Apioideae</taxon>
        <taxon>Scandiceae</taxon>
        <taxon>Daucinae</taxon>
        <taxon>Daucus</taxon>
        <taxon>Daucus sect. Daucus</taxon>
    </lineage>
</organism>
<dbReference type="SUPFAM" id="SSF47226">
    <property type="entry name" value="Histidine-containing phosphotransfer domain, HPT domain"/>
    <property type="match status" value="1"/>
</dbReference>
<comment type="subcellular location">
    <subcellularLocation>
        <location evidence="3">Cytoplasm</location>
        <location evidence="3">Cytosol</location>
    </subcellularLocation>
    <subcellularLocation>
        <location evidence="3">Nucleus</location>
    </subcellularLocation>
</comment>
<sequence>MFFTDSDKILNDLTVALYQQPIDFRKLTEYTHQFKGSTSSIGAQRLRDGCDAFHNFSCEQNAEGCMRSLQQVKQEYLIVKEKLQNLITVCS</sequence>
<dbReference type="AlphaFoldDB" id="A0A175YP05"/>
<keyword evidence="2 3" id="KW-0902">Two-component regulatory system</keyword>
<dbReference type="Gene3D" id="1.20.120.160">
    <property type="entry name" value="HPT domain"/>
    <property type="match status" value="1"/>
</dbReference>
<comment type="domain">
    <text evidence="3">Histidine-containing phosphotransfer domain (HPt) contains an active histidine that mediates the phosphotransfer.</text>
</comment>
<dbReference type="InterPro" id="IPR036641">
    <property type="entry name" value="HPT_dom_sf"/>
</dbReference>
<evidence type="ECO:0000256" key="1">
    <source>
        <dbReference type="ARBA" id="ARBA00022864"/>
    </source>
</evidence>
<evidence type="ECO:0000256" key="3">
    <source>
        <dbReference type="RuleBase" id="RU369004"/>
    </source>
</evidence>
<reference evidence="4" key="1">
    <citation type="journal article" date="2016" name="Nat. Genet.">
        <title>A high-quality carrot genome assembly provides new insights into carotenoid accumulation and asterid genome evolution.</title>
        <authorList>
            <person name="Iorizzo M."/>
            <person name="Ellison S."/>
            <person name="Senalik D."/>
            <person name="Zeng P."/>
            <person name="Satapoomin P."/>
            <person name="Huang J."/>
            <person name="Bowman M."/>
            <person name="Iovene M."/>
            <person name="Sanseverino W."/>
            <person name="Cavagnaro P."/>
            <person name="Yildiz M."/>
            <person name="Macko-Podgorni A."/>
            <person name="Moranska E."/>
            <person name="Grzebelus E."/>
            <person name="Grzebelus D."/>
            <person name="Ashrafi H."/>
            <person name="Zheng Z."/>
            <person name="Cheng S."/>
            <person name="Spooner D."/>
            <person name="Van Deynze A."/>
            <person name="Simon P."/>
        </authorList>
    </citation>
    <scope>NUCLEOTIDE SEQUENCE</scope>
    <source>
        <tissue evidence="4">Leaf</tissue>
    </source>
</reference>
<dbReference type="GO" id="GO:0005829">
    <property type="term" value="C:cytosol"/>
    <property type="evidence" value="ECO:0007669"/>
    <property type="project" value="UniProtKB-SubCell"/>
</dbReference>
<keyword evidence="1 3" id="KW-0932">Cytokinin signaling pathway</keyword>
<protein>
    <recommendedName>
        <fullName evidence="3">Histidine-containing phosphotransfer protein</fullName>
    </recommendedName>
</protein>
<evidence type="ECO:0000256" key="2">
    <source>
        <dbReference type="ARBA" id="ARBA00023012"/>
    </source>
</evidence>
<reference evidence="4" key="2">
    <citation type="submission" date="2022-03" db="EMBL/GenBank/DDBJ databases">
        <title>Draft title - Genomic analysis of global carrot germplasm unveils the trajectory of domestication and the origin of high carotenoid orange carrot.</title>
        <authorList>
            <person name="Iorizzo M."/>
            <person name="Ellison S."/>
            <person name="Senalik D."/>
            <person name="Macko-Podgorni A."/>
            <person name="Grzebelus D."/>
            <person name="Bostan H."/>
            <person name="Rolling W."/>
            <person name="Curaba J."/>
            <person name="Simon P."/>
        </authorList>
    </citation>
    <scope>NUCLEOTIDE SEQUENCE</scope>
    <source>
        <tissue evidence="4">Leaf</tissue>
    </source>
</reference>
<dbReference type="Gramene" id="KZM85454">
    <property type="protein sequence ID" value="KZM85454"/>
    <property type="gene ID" value="DCAR_027124"/>
</dbReference>
<dbReference type="GO" id="GO:0009736">
    <property type="term" value="P:cytokinin-activated signaling pathway"/>
    <property type="evidence" value="ECO:0007669"/>
    <property type="project" value="UniProtKB-KW"/>
</dbReference>
<evidence type="ECO:0000313" key="4">
    <source>
        <dbReference type="EMBL" id="WOH12931.1"/>
    </source>
</evidence>
<dbReference type="Proteomes" id="UP000077755">
    <property type="component" value="Chromosome 8"/>
</dbReference>
<proteinExistence type="predicted"/>
<dbReference type="PROSITE" id="PS50894">
    <property type="entry name" value="HPT"/>
    <property type="match status" value="1"/>
</dbReference>
<dbReference type="InterPro" id="IPR008207">
    <property type="entry name" value="Sig_transdc_His_kin_Hpt_dom"/>
</dbReference>